<evidence type="ECO:0000313" key="5">
    <source>
        <dbReference type="Proteomes" id="UP000266188"/>
    </source>
</evidence>
<reference evidence="5" key="1">
    <citation type="submission" date="2017-02" db="EMBL/GenBank/DDBJ databases">
        <authorList>
            <person name="Tafer H."/>
            <person name="Lopandic K."/>
        </authorList>
    </citation>
    <scope>NUCLEOTIDE SEQUENCE [LARGE SCALE GENOMIC DNA]</scope>
    <source>
        <strain evidence="5">CBS 366.77</strain>
    </source>
</reference>
<proteinExistence type="predicted"/>
<dbReference type="PANTHER" id="PTHR33630:SF9">
    <property type="entry name" value="CUTINASE 4"/>
    <property type="match status" value="1"/>
</dbReference>
<dbReference type="STRING" id="2070753.A0A3A2ZEQ4"/>
<dbReference type="GO" id="GO:0052689">
    <property type="term" value="F:carboxylic ester hydrolase activity"/>
    <property type="evidence" value="ECO:0007669"/>
    <property type="project" value="UniProtKB-ARBA"/>
</dbReference>
<gene>
    <name evidence="4" type="ORF">PHISCL_06018</name>
</gene>
<keyword evidence="1" id="KW-0378">Hydrolase</keyword>
<evidence type="ECO:0000256" key="3">
    <source>
        <dbReference type="SAM" id="SignalP"/>
    </source>
</evidence>
<dbReference type="SMART" id="SM01110">
    <property type="entry name" value="Cutinase"/>
    <property type="match status" value="1"/>
</dbReference>
<feature type="chain" id="PRO_5017440738" evidence="3">
    <location>
        <begin position="22"/>
        <end position="246"/>
    </location>
</feature>
<keyword evidence="5" id="KW-1185">Reference proteome</keyword>
<dbReference type="Proteomes" id="UP000266188">
    <property type="component" value="Unassembled WGS sequence"/>
</dbReference>
<accession>A0A3A2ZEQ4</accession>
<evidence type="ECO:0000313" key="4">
    <source>
        <dbReference type="EMBL" id="RJE21642.1"/>
    </source>
</evidence>
<protein>
    <submittedName>
        <fullName evidence="4">Esterase</fullName>
    </submittedName>
</protein>
<dbReference type="InterPro" id="IPR029058">
    <property type="entry name" value="AB_hydrolase_fold"/>
</dbReference>
<feature type="signal peptide" evidence="3">
    <location>
        <begin position="1"/>
        <end position="21"/>
    </location>
</feature>
<comment type="caution">
    <text evidence="4">The sequence shown here is derived from an EMBL/GenBank/DDBJ whole genome shotgun (WGS) entry which is preliminary data.</text>
</comment>
<dbReference type="SUPFAM" id="SSF53474">
    <property type="entry name" value="alpha/beta-Hydrolases"/>
    <property type="match status" value="1"/>
</dbReference>
<dbReference type="Gene3D" id="3.40.50.1820">
    <property type="entry name" value="alpha/beta hydrolase"/>
    <property type="match status" value="1"/>
</dbReference>
<evidence type="ECO:0000256" key="2">
    <source>
        <dbReference type="ARBA" id="ARBA00023157"/>
    </source>
</evidence>
<name>A0A3A2ZEQ4_9EURO</name>
<dbReference type="AlphaFoldDB" id="A0A3A2ZEQ4"/>
<keyword evidence="2" id="KW-1015">Disulfide bond</keyword>
<dbReference type="EMBL" id="MVGC01000214">
    <property type="protein sequence ID" value="RJE21642.1"/>
    <property type="molecule type" value="Genomic_DNA"/>
</dbReference>
<dbReference type="PANTHER" id="PTHR33630">
    <property type="entry name" value="CUTINASE RV1984C-RELATED-RELATED"/>
    <property type="match status" value="1"/>
</dbReference>
<dbReference type="OrthoDB" id="2586582at2759"/>
<dbReference type="Pfam" id="PF01083">
    <property type="entry name" value="Cutinase"/>
    <property type="match status" value="1"/>
</dbReference>
<organism evidence="4 5">
    <name type="scientific">Aspergillus sclerotialis</name>
    <dbReference type="NCBI Taxonomy" id="2070753"/>
    <lineage>
        <taxon>Eukaryota</taxon>
        <taxon>Fungi</taxon>
        <taxon>Dikarya</taxon>
        <taxon>Ascomycota</taxon>
        <taxon>Pezizomycotina</taxon>
        <taxon>Eurotiomycetes</taxon>
        <taxon>Eurotiomycetidae</taxon>
        <taxon>Eurotiales</taxon>
        <taxon>Aspergillaceae</taxon>
        <taxon>Aspergillus</taxon>
        <taxon>Aspergillus subgen. Polypaecilum</taxon>
    </lineage>
</organism>
<keyword evidence="3" id="KW-0732">Signal</keyword>
<dbReference type="InterPro" id="IPR000675">
    <property type="entry name" value="Cutinase/axe"/>
</dbReference>
<sequence>MFGATTLTTAAGLLMAATTIASPAPMGVEERQSSNCAPVHLLVARGTTEPPGDGAIGSLAQQIIQANPGATQEAIDYPASSYPTYIGDVSTGIKAVTDQFNSYTNSCPNSTVVLLGYSQGAQIVLDSLCGSGSPQLGGTGKPTITKEKGANSAQTPTSTIAAVVAYGDPGHVTGESWNEGTATSNGIFPRPKGACDAWADVIHSYCNTGDPFCARGNNMMVHLSYTQTFNNQASQWANKQIKAHQG</sequence>
<evidence type="ECO:0000256" key="1">
    <source>
        <dbReference type="ARBA" id="ARBA00022801"/>
    </source>
</evidence>